<keyword evidence="4" id="KW-1185">Reference proteome</keyword>
<proteinExistence type="predicted"/>
<dbReference type="InterPro" id="IPR051504">
    <property type="entry name" value="Plant_metabolite_acyltrans"/>
</dbReference>
<accession>A0A9Q0QTF1</accession>
<sequence length="474" mass="52724">MASCKPVKILIRCKVTPPAGSAPTSSVLPLTFFDIHWLPLPPLEFLFFYEFPYPKSQFTHSIVPRLKHSLSSTLIHFYPLSGNISWPLEPNQPIIRYSEGDSSVSFTVAESDADFYHLSSNHLKDAIESRPLLPHLLASGPILPMLAIQVTVFPNTGFCIGVTFQHSIFDGRAFSHFMRTWASISKLGTASLPPESLPVLDRTAIKDQAGFTKIFLDELDRFMGSELESGNRRLRVMDVQLQPNMVRATFTINDASSRRLKEWVFSQYKKDDQTKTIPPSRFVAICAYTWICLLKAEEKIGVSKTNNMTRFVVTIDSRARLDPPILETYLGNCIRPCVVIAKKTDLIRGGVAMAAQMIGAAIRELDKGILGGFENSVSDLLELQSGRILSNAGSPQLEFYKTDFGFGRLKKVEMASIDKTGAMFLKESSSGDGGYEFDFVLNREEMDAFVSVFNGGLNAMDECSLSPSTLRSLL</sequence>
<keyword evidence="1" id="KW-0808">Transferase</keyword>
<evidence type="ECO:0000313" key="3">
    <source>
        <dbReference type="EMBL" id="KAJ4971218.1"/>
    </source>
</evidence>
<comment type="caution">
    <text evidence="3">The sequence shown here is derived from an EMBL/GenBank/DDBJ whole genome shotgun (WGS) entry which is preliminary data.</text>
</comment>
<dbReference type="AlphaFoldDB" id="A0A9Q0QTF1"/>
<dbReference type="PANTHER" id="PTHR31625">
    <property type="match status" value="1"/>
</dbReference>
<dbReference type="OrthoDB" id="1862401at2759"/>
<evidence type="ECO:0000313" key="4">
    <source>
        <dbReference type="Proteomes" id="UP001141806"/>
    </source>
</evidence>
<dbReference type="Proteomes" id="UP001141806">
    <property type="component" value="Unassembled WGS sequence"/>
</dbReference>
<dbReference type="Pfam" id="PF02458">
    <property type="entry name" value="Transferase"/>
    <property type="match status" value="1"/>
</dbReference>
<name>A0A9Q0QTF1_9MAGN</name>
<keyword evidence="2" id="KW-0012">Acyltransferase</keyword>
<protein>
    <submittedName>
        <fullName evidence="3">Uncharacterized protein</fullName>
    </submittedName>
</protein>
<gene>
    <name evidence="3" type="ORF">NE237_004317</name>
</gene>
<dbReference type="GO" id="GO:0016747">
    <property type="term" value="F:acyltransferase activity, transferring groups other than amino-acyl groups"/>
    <property type="evidence" value="ECO:0007669"/>
    <property type="project" value="UniProtKB-ARBA"/>
</dbReference>
<dbReference type="InterPro" id="IPR023213">
    <property type="entry name" value="CAT-like_dom_sf"/>
</dbReference>
<organism evidence="3 4">
    <name type="scientific">Protea cynaroides</name>
    <dbReference type="NCBI Taxonomy" id="273540"/>
    <lineage>
        <taxon>Eukaryota</taxon>
        <taxon>Viridiplantae</taxon>
        <taxon>Streptophyta</taxon>
        <taxon>Embryophyta</taxon>
        <taxon>Tracheophyta</taxon>
        <taxon>Spermatophyta</taxon>
        <taxon>Magnoliopsida</taxon>
        <taxon>Proteales</taxon>
        <taxon>Proteaceae</taxon>
        <taxon>Protea</taxon>
    </lineage>
</organism>
<evidence type="ECO:0000256" key="2">
    <source>
        <dbReference type="ARBA" id="ARBA00023315"/>
    </source>
</evidence>
<reference evidence="3" key="1">
    <citation type="journal article" date="2023" name="Plant J.">
        <title>The genome of the king protea, Protea cynaroides.</title>
        <authorList>
            <person name="Chang J."/>
            <person name="Duong T.A."/>
            <person name="Schoeman C."/>
            <person name="Ma X."/>
            <person name="Roodt D."/>
            <person name="Barker N."/>
            <person name="Li Z."/>
            <person name="Van de Peer Y."/>
            <person name="Mizrachi E."/>
        </authorList>
    </citation>
    <scope>NUCLEOTIDE SEQUENCE</scope>
    <source>
        <tissue evidence="3">Young leaves</tissue>
    </source>
</reference>
<dbReference type="Gene3D" id="3.30.559.10">
    <property type="entry name" value="Chloramphenicol acetyltransferase-like domain"/>
    <property type="match status" value="2"/>
</dbReference>
<evidence type="ECO:0000256" key="1">
    <source>
        <dbReference type="ARBA" id="ARBA00022679"/>
    </source>
</evidence>
<dbReference type="EMBL" id="JAMYWD010000005">
    <property type="protein sequence ID" value="KAJ4971218.1"/>
    <property type="molecule type" value="Genomic_DNA"/>
</dbReference>